<dbReference type="RefSeq" id="WP_378555690.1">
    <property type="nucleotide sequence ID" value="NZ_JBHSDL010000004.1"/>
</dbReference>
<dbReference type="PANTHER" id="PTHR11803">
    <property type="entry name" value="2-IMINOBUTANOATE/2-IMINOPROPANOATE DEAMINASE RIDA"/>
    <property type="match status" value="1"/>
</dbReference>
<dbReference type="InterPro" id="IPR006175">
    <property type="entry name" value="YjgF/YER057c/UK114"/>
</dbReference>
<sequence length="135" mass="14637">MSDKIAVRTSEAPAPAHTFSQGVRKGPFVQVSGQGPVDPETNEYLHQGDVAAQTTRTLMNVRAIIDAAGATFDDVVMLRVYLTEREHFATMNEAYGEFVTEHTTDGVLPARTTVFTGLPRAEMLVEIDAIAVVSD</sequence>
<gene>
    <name evidence="2" type="ORF">ACFO5K_03590</name>
</gene>
<accession>A0ABV8VEK9</accession>
<keyword evidence="3" id="KW-1185">Reference proteome</keyword>
<dbReference type="CDD" id="cd00448">
    <property type="entry name" value="YjgF_YER057c_UK114_family"/>
    <property type="match status" value="1"/>
</dbReference>
<name>A0ABV8VEK9_9NOCA</name>
<protein>
    <submittedName>
        <fullName evidence="2">RidA family protein</fullName>
        <ecNumber evidence="2">3.5.-.-</ecNumber>
    </submittedName>
</protein>
<dbReference type="Proteomes" id="UP001595844">
    <property type="component" value="Unassembled WGS sequence"/>
</dbReference>
<evidence type="ECO:0000256" key="1">
    <source>
        <dbReference type="SAM" id="MobiDB-lite"/>
    </source>
</evidence>
<dbReference type="EC" id="3.5.-.-" evidence="2"/>
<reference evidence="3" key="1">
    <citation type="journal article" date="2019" name="Int. J. Syst. Evol. Microbiol.">
        <title>The Global Catalogue of Microorganisms (GCM) 10K type strain sequencing project: providing services to taxonomists for standard genome sequencing and annotation.</title>
        <authorList>
            <consortium name="The Broad Institute Genomics Platform"/>
            <consortium name="The Broad Institute Genome Sequencing Center for Infectious Disease"/>
            <person name="Wu L."/>
            <person name="Ma J."/>
        </authorList>
    </citation>
    <scope>NUCLEOTIDE SEQUENCE [LARGE SCALE GENOMIC DNA]</scope>
    <source>
        <strain evidence="3">IBRC-M 10490</strain>
    </source>
</reference>
<dbReference type="GO" id="GO:0016787">
    <property type="term" value="F:hydrolase activity"/>
    <property type="evidence" value="ECO:0007669"/>
    <property type="project" value="UniProtKB-KW"/>
</dbReference>
<dbReference type="EMBL" id="JBHSDL010000004">
    <property type="protein sequence ID" value="MFC4373175.1"/>
    <property type="molecule type" value="Genomic_DNA"/>
</dbReference>
<comment type="caution">
    <text evidence="2">The sequence shown here is derived from an EMBL/GenBank/DDBJ whole genome shotgun (WGS) entry which is preliminary data.</text>
</comment>
<dbReference type="Gene3D" id="3.30.1330.40">
    <property type="entry name" value="RutC-like"/>
    <property type="match status" value="1"/>
</dbReference>
<dbReference type="PANTHER" id="PTHR11803:SF39">
    <property type="entry name" value="2-IMINOBUTANOATE_2-IMINOPROPANOATE DEAMINASE"/>
    <property type="match status" value="1"/>
</dbReference>
<keyword evidence="2" id="KW-0378">Hydrolase</keyword>
<dbReference type="SUPFAM" id="SSF55298">
    <property type="entry name" value="YjgF-like"/>
    <property type="match status" value="1"/>
</dbReference>
<proteinExistence type="predicted"/>
<evidence type="ECO:0000313" key="2">
    <source>
        <dbReference type="EMBL" id="MFC4373175.1"/>
    </source>
</evidence>
<feature type="region of interest" description="Disordered" evidence="1">
    <location>
        <begin position="1"/>
        <end position="21"/>
    </location>
</feature>
<evidence type="ECO:0000313" key="3">
    <source>
        <dbReference type="Proteomes" id="UP001595844"/>
    </source>
</evidence>
<dbReference type="InterPro" id="IPR035959">
    <property type="entry name" value="RutC-like_sf"/>
</dbReference>
<organism evidence="2 3">
    <name type="scientific">Nocardia halotolerans</name>
    <dbReference type="NCBI Taxonomy" id="1755878"/>
    <lineage>
        <taxon>Bacteria</taxon>
        <taxon>Bacillati</taxon>
        <taxon>Actinomycetota</taxon>
        <taxon>Actinomycetes</taxon>
        <taxon>Mycobacteriales</taxon>
        <taxon>Nocardiaceae</taxon>
        <taxon>Nocardia</taxon>
    </lineage>
</organism>
<dbReference type="Pfam" id="PF01042">
    <property type="entry name" value="Ribonuc_L-PSP"/>
    <property type="match status" value="1"/>
</dbReference>